<feature type="transmembrane region" description="Helical" evidence="7">
    <location>
        <begin position="117"/>
        <end position="135"/>
    </location>
</feature>
<organism evidence="9 10">
    <name type="scientific">Rarobacter faecitabidus</name>
    <dbReference type="NCBI Taxonomy" id="13243"/>
    <lineage>
        <taxon>Bacteria</taxon>
        <taxon>Bacillati</taxon>
        <taxon>Actinomycetota</taxon>
        <taxon>Actinomycetes</taxon>
        <taxon>Micrococcales</taxon>
        <taxon>Rarobacteraceae</taxon>
        <taxon>Rarobacter</taxon>
    </lineage>
</organism>
<proteinExistence type="inferred from homology"/>
<dbReference type="Proteomes" id="UP000315389">
    <property type="component" value="Unassembled WGS sequence"/>
</dbReference>
<keyword evidence="6 7" id="KW-0472">Membrane</keyword>
<comment type="subcellular location">
    <subcellularLocation>
        <location evidence="1 7">Cell membrane</location>
        <topology evidence="1 7">Multi-pass membrane protein</topology>
    </subcellularLocation>
</comment>
<evidence type="ECO:0000313" key="10">
    <source>
        <dbReference type="Proteomes" id="UP000315389"/>
    </source>
</evidence>
<keyword evidence="4 7" id="KW-0812">Transmembrane</keyword>
<evidence type="ECO:0000256" key="2">
    <source>
        <dbReference type="ARBA" id="ARBA00009784"/>
    </source>
</evidence>
<accession>A0A542ZV61</accession>
<evidence type="ECO:0000256" key="3">
    <source>
        <dbReference type="ARBA" id="ARBA00022475"/>
    </source>
</evidence>
<dbReference type="GO" id="GO:0005886">
    <property type="term" value="C:plasma membrane"/>
    <property type="evidence" value="ECO:0007669"/>
    <property type="project" value="UniProtKB-SubCell"/>
</dbReference>
<dbReference type="AlphaFoldDB" id="A0A542ZV61"/>
<feature type="transmembrane region" description="Helical" evidence="7">
    <location>
        <begin position="218"/>
        <end position="238"/>
    </location>
</feature>
<name>A0A542ZV61_RARFA</name>
<evidence type="ECO:0000256" key="7">
    <source>
        <dbReference type="RuleBase" id="RU362048"/>
    </source>
</evidence>
<comment type="caution">
    <text evidence="9">The sequence shown here is derived from an EMBL/GenBank/DDBJ whole genome shotgun (WGS) entry which is preliminary data.</text>
</comment>
<protein>
    <recommendedName>
        <fullName evidence="7">UPF0056 membrane protein</fullName>
    </recommendedName>
</protein>
<dbReference type="InterPro" id="IPR002771">
    <property type="entry name" value="Multi_antbiot-R_MarC"/>
</dbReference>
<reference evidence="9 10" key="1">
    <citation type="submission" date="2019-06" db="EMBL/GenBank/DDBJ databases">
        <title>Sequencing the genomes of 1000 actinobacteria strains.</title>
        <authorList>
            <person name="Klenk H.-P."/>
        </authorList>
    </citation>
    <scope>NUCLEOTIDE SEQUENCE [LARGE SCALE GENOMIC DNA]</scope>
    <source>
        <strain evidence="9 10">DSM 4813</strain>
    </source>
</reference>
<comment type="similarity">
    <text evidence="2 7">Belongs to the UPF0056 (MarC) family.</text>
</comment>
<feature type="transmembrane region" description="Helical" evidence="7">
    <location>
        <begin position="45"/>
        <end position="70"/>
    </location>
</feature>
<gene>
    <name evidence="9" type="ORF">FB461_0742</name>
</gene>
<dbReference type="Pfam" id="PF01914">
    <property type="entry name" value="MarC"/>
    <property type="match status" value="1"/>
</dbReference>
<feature type="region of interest" description="Disordered" evidence="8">
    <location>
        <begin position="1"/>
        <end position="39"/>
    </location>
</feature>
<evidence type="ECO:0000256" key="8">
    <source>
        <dbReference type="SAM" id="MobiDB-lite"/>
    </source>
</evidence>
<feature type="transmembrane region" description="Helical" evidence="7">
    <location>
        <begin position="188"/>
        <end position="206"/>
    </location>
</feature>
<dbReference type="EMBL" id="VFOS01000001">
    <property type="protein sequence ID" value="TQL64247.1"/>
    <property type="molecule type" value="Genomic_DNA"/>
</dbReference>
<dbReference type="PANTHER" id="PTHR33508">
    <property type="entry name" value="UPF0056 MEMBRANE PROTEIN YHCE"/>
    <property type="match status" value="1"/>
</dbReference>
<evidence type="ECO:0000256" key="6">
    <source>
        <dbReference type="ARBA" id="ARBA00023136"/>
    </source>
</evidence>
<evidence type="ECO:0000256" key="4">
    <source>
        <dbReference type="ARBA" id="ARBA00022692"/>
    </source>
</evidence>
<feature type="transmembrane region" description="Helical" evidence="7">
    <location>
        <begin position="90"/>
        <end position="110"/>
    </location>
</feature>
<keyword evidence="10" id="KW-1185">Reference proteome</keyword>
<keyword evidence="3" id="KW-1003">Cell membrane</keyword>
<evidence type="ECO:0000256" key="1">
    <source>
        <dbReference type="ARBA" id="ARBA00004651"/>
    </source>
</evidence>
<sequence>MTRRQLESAAQNSSKIRGASPRTRGAALPTPKPCRSPGRRDNGTVLSIFLASIAALLPIANPLGAVAAYAGMTDRMEVSEQRRQAWLTGIYVAGILVVFALLGATVLEAFGISIPALQIAGGLVVMHSGFSMIVLRPKITDAEQAHSTTKEDVSFSPMALPLIAGPGAIGVVIGLAARHTHWDQRLGIVAAALVLGAVVAVVLRYATPLVDRMGATGIGALTRVMGFLILAIGVELLVHGVRAAFPS</sequence>
<keyword evidence="5 7" id="KW-1133">Transmembrane helix</keyword>
<dbReference type="NCBIfam" id="TIGR00427">
    <property type="entry name" value="NAAT family transporter"/>
    <property type="match status" value="1"/>
</dbReference>
<evidence type="ECO:0000256" key="5">
    <source>
        <dbReference type="ARBA" id="ARBA00022989"/>
    </source>
</evidence>
<evidence type="ECO:0000313" key="9">
    <source>
        <dbReference type="EMBL" id="TQL64247.1"/>
    </source>
</evidence>
<dbReference type="PANTHER" id="PTHR33508:SF1">
    <property type="entry name" value="UPF0056 MEMBRANE PROTEIN YHCE"/>
    <property type="match status" value="1"/>
</dbReference>
<feature type="transmembrane region" description="Helical" evidence="7">
    <location>
        <begin position="155"/>
        <end position="176"/>
    </location>
</feature>